<dbReference type="PATRIC" id="fig|758793.3.peg.5808"/>
<gene>
    <name evidence="1" type="ORF">BRPE64_DCDS06640</name>
</gene>
<dbReference type="KEGG" id="buo:BRPE64_DCDS06640"/>
<proteinExistence type="predicted"/>
<dbReference type="AlphaFoldDB" id="R4X0B2"/>
<geneLocation type="plasmid" evidence="1 2">
    <name>p1</name>
</geneLocation>
<keyword evidence="2" id="KW-1185">Reference proteome</keyword>
<sequence length="40" mass="4594">MRLACVRGRGILRHRDLRLARFGFAQRGRGPKDEIMIGTL</sequence>
<dbReference type="HOGENOM" id="CLU_3286168_0_0_4"/>
<dbReference type="EMBL" id="AP013061">
    <property type="protein sequence ID" value="BAN27600.1"/>
    <property type="molecule type" value="Genomic_DNA"/>
</dbReference>
<evidence type="ECO:0000313" key="2">
    <source>
        <dbReference type="Proteomes" id="UP000013966"/>
    </source>
</evidence>
<protein>
    <submittedName>
        <fullName evidence="1">Uncharacterized protein</fullName>
    </submittedName>
</protein>
<reference evidence="1 2" key="2">
    <citation type="journal article" date="2018" name="Int. J. Syst. Evol. Microbiol.">
        <title>Burkholderia insecticola sp. nov., a gut symbiotic bacterium of the bean bug Riptortus pedestris.</title>
        <authorList>
            <person name="Takeshita K."/>
            <person name="Tamaki H."/>
            <person name="Ohbayashi T."/>
            <person name="Meng X.-Y."/>
            <person name="Sone T."/>
            <person name="Mitani Y."/>
            <person name="Peeters C."/>
            <person name="Kikuchi Y."/>
            <person name="Vandamme P."/>
        </authorList>
    </citation>
    <scope>NUCLEOTIDE SEQUENCE [LARGE SCALE GENOMIC DNA]</scope>
    <source>
        <strain evidence="1">RPE64</strain>
        <plasmid evidence="1 2">p1</plasmid>
    </source>
</reference>
<keyword evidence="1" id="KW-0614">Plasmid</keyword>
<dbReference type="Proteomes" id="UP000013966">
    <property type="component" value="Plasmid p1"/>
</dbReference>
<organism evidence="1 2">
    <name type="scientific">Caballeronia insecticola</name>
    <dbReference type="NCBI Taxonomy" id="758793"/>
    <lineage>
        <taxon>Bacteria</taxon>
        <taxon>Pseudomonadati</taxon>
        <taxon>Pseudomonadota</taxon>
        <taxon>Betaproteobacteria</taxon>
        <taxon>Burkholderiales</taxon>
        <taxon>Burkholderiaceae</taxon>
        <taxon>Caballeronia</taxon>
    </lineage>
</organism>
<evidence type="ECO:0000313" key="1">
    <source>
        <dbReference type="EMBL" id="BAN27600.1"/>
    </source>
</evidence>
<reference evidence="1 2" key="1">
    <citation type="journal article" date="2013" name="Genome Announc.">
        <title>Complete Genome Sequence of Burkholderia sp. Strain RPE64, Bacterial Symbiont of the Bean Bug Riptortus pedestris.</title>
        <authorList>
            <person name="Shibata T.F."/>
            <person name="Maeda T."/>
            <person name="Nikoh N."/>
            <person name="Yamaguchi K."/>
            <person name="Oshima K."/>
            <person name="Hattori M."/>
            <person name="Nishiyama T."/>
            <person name="Hasebe M."/>
            <person name="Fukatsu T."/>
            <person name="Kikuchi Y."/>
            <person name="Shigenobu S."/>
        </authorList>
    </citation>
    <scope>NUCLEOTIDE SEQUENCE [LARGE SCALE GENOMIC DNA]</scope>
    <source>
        <plasmid evidence="1 2">p1</plasmid>
    </source>
</reference>
<name>R4X0B2_9BURK</name>
<accession>R4X0B2</accession>